<dbReference type="CDD" id="cd01014">
    <property type="entry name" value="nicotinamidase_related"/>
    <property type="match status" value="1"/>
</dbReference>
<dbReference type="InterPro" id="IPR050272">
    <property type="entry name" value="Isochorismatase-like_hydrls"/>
</dbReference>
<dbReference type="PANTHER" id="PTHR43540">
    <property type="entry name" value="PEROXYUREIDOACRYLATE/UREIDOACRYLATE AMIDOHYDROLASE-RELATED"/>
    <property type="match status" value="1"/>
</dbReference>
<evidence type="ECO:0000259" key="2">
    <source>
        <dbReference type="Pfam" id="PF00857"/>
    </source>
</evidence>
<evidence type="ECO:0000256" key="1">
    <source>
        <dbReference type="ARBA" id="ARBA00022801"/>
    </source>
</evidence>
<dbReference type="PANTHER" id="PTHR43540:SF1">
    <property type="entry name" value="ISOCHORISMATASE HYDROLASE"/>
    <property type="match status" value="1"/>
</dbReference>
<proteinExistence type="predicted"/>
<reference evidence="3" key="1">
    <citation type="journal article" date="2022" name="Arch. Microbiol.">
        <title>Pseudodesulfovibrio sediminis sp. nov., a mesophilic and neutrophilic sulfate-reducing bacterium isolated from sediment of a brackish lake.</title>
        <authorList>
            <person name="Takahashi A."/>
            <person name="Kojima H."/>
            <person name="Watanabe M."/>
            <person name="Fukui M."/>
        </authorList>
    </citation>
    <scope>NUCLEOTIDE SEQUENCE</scope>
    <source>
        <strain evidence="3">SF6</strain>
    </source>
</reference>
<keyword evidence="1" id="KW-0378">Hydrolase</keyword>
<accession>A0ABM7P333</accession>
<protein>
    <submittedName>
        <fullName evidence="3">Isochorismatase</fullName>
    </submittedName>
</protein>
<gene>
    <name evidence="3" type="ORF">PSDVSF_04990</name>
</gene>
<sequence>MDKTALIVVDLQNDYFPGGAFEQENAEKAVRKGQILLNTFRERGLPVFHVRHESLRPEAGFLLPGTKGAEIHPLVIPVNGEKVILKHYPNSFRETGLEGALRDADVKRVVVIGMMTLMCIDATVRAAFDLGFEVVVAHDACAARSLEFEGTTVPAAHVHAAFLAALGMVYADVTSVASLKTTL</sequence>
<dbReference type="InterPro" id="IPR036380">
    <property type="entry name" value="Isochorismatase-like_sf"/>
</dbReference>
<dbReference type="Proteomes" id="UP001053296">
    <property type="component" value="Chromosome"/>
</dbReference>
<feature type="domain" description="Isochorismatase-like" evidence="2">
    <location>
        <begin position="4"/>
        <end position="148"/>
    </location>
</feature>
<organism evidence="3 4">
    <name type="scientific">Pseudodesulfovibrio sediminis</name>
    <dbReference type="NCBI Taxonomy" id="2810563"/>
    <lineage>
        <taxon>Bacteria</taxon>
        <taxon>Pseudomonadati</taxon>
        <taxon>Thermodesulfobacteriota</taxon>
        <taxon>Desulfovibrionia</taxon>
        <taxon>Desulfovibrionales</taxon>
        <taxon>Desulfovibrionaceae</taxon>
    </lineage>
</organism>
<dbReference type="Gene3D" id="3.40.50.850">
    <property type="entry name" value="Isochorismatase-like"/>
    <property type="match status" value="1"/>
</dbReference>
<evidence type="ECO:0000313" key="4">
    <source>
        <dbReference type="Proteomes" id="UP001053296"/>
    </source>
</evidence>
<dbReference type="Pfam" id="PF00857">
    <property type="entry name" value="Isochorismatase"/>
    <property type="match status" value="1"/>
</dbReference>
<name>A0ABM7P333_9BACT</name>
<evidence type="ECO:0000313" key="3">
    <source>
        <dbReference type="EMBL" id="BCS87257.1"/>
    </source>
</evidence>
<keyword evidence="4" id="KW-1185">Reference proteome</keyword>
<dbReference type="RefSeq" id="WP_229593315.1">
    <property type="nucleotide sequence ID" value="NZ_AP024485.1"/>
</dbReference>
<dbReference type="SUPFAM" id="SSF52499">
    <property type="entry name" value="Isochorismatase-like hydrolases"/>
    <property type="match status" value="1"/>
</dbReference>
<dbReference type="EMBL" id="AP024485">
    <property type="protein sequence ID" value="BCS87257.1"/>
    <property type="molecule type" value="Genomic_DNA"/>
</dbReference>
<dbReference type="InterPro" id="IPR000868">
    <property type="entry name" value="Isochorismatase-like_dom"/>
</dbReference>